<reference evidence="3" key="1">
    <citation type="journal article" date="2020" name="Plant Dis.">
        <title>First report of lettuce necrotic leaf curl virus infecting cultivated lettuce in France.</title>
        <authorList>
            <person name="Svanella-Dumas L."/>
            <person name="Marais A."/>
            <person name="Faure C."/>
            <person name="Lefebvre M."/>
            <person name="Gaudin J."/>
            <person name="Candresse T."/>
        </authorList>
    </citation>
    <scope>NUCLEOTIDE SEQUENCE</scope>
    <source>
        <strain evidence="3">JG3</strain>
    </source>
</reference>
<evidence type="ECO:0000313" key="3">
    <source>
        <dbReference type="EMBL" id="QRN45898.1"/>
    </source>
</evidence>
<sequence>MNFINALDISEKEDEELTLLRHSKFKCNAVSKLAAAPARVQLDFRRTNEKGNTYSYLSVSWSHSIPQPFGLHIIPNGQWDISKVTFGGALFRKACRLHTAIDVLERNKHSLTDPKKLAELQSLVEARDELIAQKDLELQAKEAEIERLSASAIKAKGKLHDLRKIFADAQALATPIDESTENRQEDEAGPSTKPSNNDALFKSWVGDGDVD</sequence>
<feature type="region of interest" description="Disordered" evidence="2">
    <location>
        <begin position="174"/>
        <end position="211"/>
    </location>
</feature>
<evidence type="ECO:0000256" key="2">
    <source>
        <dbReference type="SAM" id="MobiDB-lite"/>
    </source>
</evidence>
<proteinExistence type="predicted"/>
<accession>A0A891XKC1</accession>
<evidence type="ECO:0000256" key="1">
    <source>
        <dbReference type="SAM" id="Coils"/>
    </source>
</evidence>
<organism evidence="3">
    <name type="scientific">Lettuce necrotic leaf curl virus</name>
    <dbReference type="NCBI Taxonomy" id="1358807"/>
    <lineage>
        <taxon>Viruses</taxon>
        <taxon>Riboviria</taxon>
        <taxon>Orthornavirae</taxon>
        <taxon>Pisuviricota</taxon>
        <taxon>Pisoniviricetes</taxon>
        <taxon>Picornavirales</taxon>
        <taxon>Secoviridae</taxon>
        <taxon>Torradovirus</taxon>
        <taxon>Torradovirus lactucae</taxon>
    </lineage>
</organism>
<name>A0A891XKC1_9SECO</name>
<dbReference type="EMBL" id="MW172271">
    <property type="protein sequence ID" value="QRN45898.1"/>
    <property type="molecule type" value="Genomic_RNA"/>
</dbReference>
<protein>
    <submittedName>
        <fullName evidence="3">Uncharacterized protein</fullName>
    </submittedName>
</protein>
<feature type="coiled-coil region" evidence="1">
    <location>
        <begin position="131"/>
        <end position="158"/>
    </location>
</feature>
<keyword evidence="1" id="KW-0175">Coiled coil</keyword>